<protein>
    <submittedName>
        <fullName evidence="1">DUF4339 domain-containing protein</fullName>
    </submittedName>
</protein>
<evidence type="ECO:0000313" key="1">
    <source>
        <dbReference type="EMBL" id="MBK1866394.1"/>
    </source>
</evidence>
<accession>A0ACC5R155</accession>
<gene>
    <name evidence="1" type="ORF">JHL16_08535</name>
</gene>
<proteinExistence type="predicted"/>
<dbReference type="EMBL" id="JAENHL010000006">
    <property type="protein sequence ID" value="MBK1866394.1"/>
    <property type="molecule type" value="Genomic_DNA"/>
</dbReference>
<sequence>MADAWYIRANGGERGPMSAEAVRVALALNEIMPADWAWREGLDDWVLIAFEPAFAKGRHH</sequence>
<evidence type="ECO:0000313" key="2">
    <source>
        <dbReference type="Proteomes" id="UP000616151"/>
    </source>
</evidence>
<organism evidence="1 2">
    <name type="scientific">Taklimakanibacter albus</name>
    <dbReference type="NCBI Taxonomy" id="2800327"/>
    <lineage>
        <taxon>Bacteria</taxon>
        <taxon>Pseudomonadati</taxon>
        <taxon>Pseudomonadota</taxon>
        <taxon>Alphaproteobacteria</taxon>
        <taxon>Hyphomicrobiales</taxon>
        <taxon>Aestuariivirgaceae</taxon>
        <taxon>Taklimakanibacter</taxon>
    </lineage>
</organism>
<dbReference type="Proteomes" id="UP000616151">
    <property type="component" value="Unassembled WGS sequence"/>
</dbReference>
<keyword evidence="2" id="KW-1185">Reference proteome</keyword>
<reference evidence="1" key="1">
    <citation type="submission" date="2021-01" db="EMBL/GenBank/DDBJ databases">
        <authorList>
            <person name="Sun Q."/>
        </authorList>
    </citation>
    <scope>NUCLEOTIDE SEQUENCE</scope>
    <source>
        <strain evidence="1">YIM B02566</strain>
    </source>
</reference>
<comment type="caution">
    <text evidence="1">The sequence shown here is derived from an EMBL/GenBank/DDBJ whole genome shotgun (WGS) entry which is preliminary data.</text>
</comment>
<name>A0ACC5R155_9HYPH</name>